<reference evidence="1" key="2">
    <citation type="submission" date="2024-06" db="EMBL/GenBank/DDBJ databases">
        <title>Caproicibacterium argilliputei sp. nov, a novel caproic acid producing anaerobic bacterium isolated from pit mud.</title>
        <authorList>
            <person name="Xia S."/>
        </authorList>
    </citation>
    <scope>NUCLEOTIDE SEQUENCE</scope>
    <source>
        <strain evidence="1">ZCY20-5</strain>
    </source>
</reference>
<proteinExistence type="predicted"/>
<dbReference type="Proteomes" id="UP001300604">
    <property type="component" value="Chromosome"/>
</dbReference>
<protein>
    <submittedName>
        <fullName evidence="1">Uncharacterized protein</fullName>
    </submittedName>
</protein>
<dbReference type="SUPFAM" id="SSF143011">
    <property type="entry name" value="RelE-like"/>
    <property type="match status" value="1"/>
</dbReference>
<dbReference type="KEGG" id="carl:PXC00_05055"/>
<keyword evidence="2" id="KW-1185">Reference proteome</keyword>
<dbReference type="RefSeq" id="WP_275844479.1">
    <property type="nucleotide sequence ID" value="NZ_CP135996.1"/>
</dbReference>
<accession>A0AA97DAN3</accession>
<reference evidence="1" key="1">
    <citation type="submission" date="2023-09" db="EMBL/GenBank/DDBJ databases">
        <authorList>
            <person name="Zeng C."/>
        </authorList>
    </citation>
    <scope>NUCLEOTIDE SEQUENCE</scope>
    <source>
        <strain evidence="1">ZCY20-5</strain>
    </source>
</reference>
<evidence type="ECO:0000313" key="1">
    <source>
        <dbReference type="EMBL" id="WOC33710.1"/>
    </source>
</evidence>
<organism evidence="1 2">
    <name type="scientific">Caproicibacterium argilliputei</name>
    <dbReference type="NCBI Taxonomy" id="3030016"/>
    <lineage>
        <taxon>Bacteria</taxon>
        <taxon>Bacillati</taxon>
        <taxon>Bacillota</taxon>
        <taxon>Clostridia</taxon>
        <taxon>Eubacteriales</taxon>
        <taxon>Oscillospiraceae</taxon>
        <taxon>Caproicibacterium</taxon>
    </lineage>
</organism>
<gene>
    <name evidence="1" type="ORF">PXC00_05055</name>
</gene>
<dbReference type="AlphaFoldDB" id="A0AA97DAN3"/>
<dbReference type="EMBL" id="CP135996">
    <property type="protein sequence ID" value="WOC33710.1"/>
    <property type="molecule type" value="Genomic_DNA"/>
</dbReference>
<dbReference type="InterPro" id="IPR035093">
    <property type="entry name" value="RelE/ParE_toxin_dom_sf"/>
</dbReference>
<sequence length="58" mass="6432">MYKAIFTKQAVKDFEKLKAACLLPKAKALVRNLAQNPYQNSPPYEIGYKNTAGFVPAA</sequence>
<evidence type="ECO:0000313" key="2">
    <source>
        <dbReference type="Proteomes" id="UP001300604"/>
    </source>
</evidence>
<name>A0AA97DAN3_9FIRM</name>